<name>A0A0C9VV35_SPHS4</name>
<accession>A0A0C9VV35</accession>
<dbReference type="HOGENOM" id="CLU_585487_0_0_1"/>
<evidence type="ECO:0000313" key="2">
    <source>
        <dbReference type="Proteomes" id="UP000054279"/>
    </source>
</evidence>
<evidence type="ECO:0000313" key="1">
    <source>
        <dbReference type="EMBL" id="KIJ42146.1"/>
    </source>
</evidence>
<gene>
    <name evidence="1" type="ORF">M422DRAFT_31509</name>
</gene>
<sequence length="467" mass="53808">MSSHIPIELYDEIVGFIDHPRDLLKLALCCKVFHRLVIPHHIQYRHIRCPVDTPVLWQTLVALPLLALRVRRLELIPKSDTGALIPQVALRSGGGKESNTDDVYHDCTIAVSGMSKLIRLWIHDNAVEYEYFGHFFRSVKPRLVELQVEQALLNRTGALRDIVRPLFHLCLLSKLCLKLRCSETPETLLPITDEMRPLIDFVVNNVLLTDIHITIYNSFHSFAWPILKWGSWRCLRRLTLIRAGTEIGMVNGRDYDISSFLSHHPRLERLCLKVPDRIFFGTHSSTDTYNDYPHLRALRMATGHRPIRFIPRSISQSLESVYGDGLDPQDYYRMSSLRYLAGYCCTDLASLERLVDEHPYLERLHIAREYHGFGIRDYPYDTRIHILSQLGYLTHICGMFSLTGPALAILAKSIPTLRIVQIRVFDNPSVWIQIERDDDDSVVDFNEISSPEGGSDDEPWSDFFYGL</sequence>
<dbReference type="Proteomes" id="UP000054279">
    <property type="component" value="Unassembled WGS sequence"/>
</dbReference>
<protein>
    <recommendedName>
        <fullName evidence="3">F-box domain-containing protein</fullName>
    </recommendedName>
</protein>
<keyword evidence="2" id="KW-1185">Reference proteome</keyword>
<evidence type="ECO:0008006" key="3">
    <source>
        <dbReference type="Google" id="ProtNLM"/>
    </source>
</evidence>
<dbReference type="EMBL" id="KN837132">
    <property type="protein sequence ID" value="KIJ42146.1"/>
    <property type="molecule type" value="Genomic_DNA"/>
</dbReference>
<organism evidence="1 2">
    <name type="scientific">Sphaerobolus stellatus (strain SS14)</name>
    <dbReference type="NCBI Taxonomy" id="990650"/>
    <lineage>
        <taxon>Eukaryota</taxon>
        <taxon>Fungi</taxon>
        <taxon>Dikarya</taxon>
        <taxon>Basidiomycota</taxon>
        <taxon>Agaricomycotina</taxon>
        <taxon>Agaricomycetes</taxon>
        <taxon>Phallomycetidae</taxon>
        <taxon>Geastrales</taxon>
        <taxon>Sphaerobolaceae</taxon>
        <taxon>Sphaerobolus</taxon>
    </lineage>
</organism>
<proteinExistence type="predicted"/>
<dbReference type="AlphaFoldDB" id="A0A0C9VV35"/>
<dbReference type="SUPFAM" id="SSF52047">
    <property type="entry name" value="RNI-like"/>
    <property type="match status" value="1"/>
</dbReference>
<reference evidence="1 2" key="1">
    <citation type="submission" date="2014-06" db="EMBL/GenBank/DDBJ databases">
        <title>Evolutionary Origins and Diversification of the Mycorrhizal Mutualists.</title>
        <authorList>
            <consortium name="DOE Joint Genome Institute"/>
            <consortium name="Mycorrhizal Genomics Consortium"/>
            <person name="Kohler A."/>
            <person name="Kuo A."/>
            <person name="Nagy L.G."/>
            <person name="Floudas D."/>
            <person name="Copeland A."/>
            <person name="Barry K.W."/>
            <person name="Cichocki N."/>
            <person name="Veneault-Fourrey C."/>
            <person name="LaButti K."/>
            <person name="Lindquist E.A."/>
            <person name="Lipzen A."/>
            <person name="Lundell T."/>
            <person name="Morin E."/>
            <person name="Murat C."/>
            <person name="Riley R."/>
            <person name="Ohm R."/>
            <person name="Sun H."/>
            <person name="Tunlid A."/>
            <person name="Henrissat B."/>
            <person name="Grigoriev I.V."/>
            <person name="Hibbett D.S."/>
            <person name="Martin F."/>
        </authorList>
    </citation>
    <scope>NUCLEOTIDE SEQUENCE [LARGE SCALE GENOMIC DNA]</scope>
    <source>
        <strain evidence="1 2">SS14</strain>
    </source>
</reference>